<sequence length="133" mass="14930">MGDDNKGTLLCRCLSLEYIVYLDWLILNHLSSPLESDRPSLVPERLKFIGDESFILGCFLKATNTARLLTLQLISKVPRLRVILAIARMSAHRLEAHRAGTIDVSQPGSRTLAERIELLRYTALDGKVSVGRR</sequence>
<accession>A0ACB6Z541</accession>
<organism evidence="1 2">
    <name type="scientific">Thelephora ganbajun</name>
    <name type="common">Ganba fungus</name>
    <dbReference type="NCBI Taxonomy" id="370292"/>
    <lineage>
        <taxon>Eukaryota</taxon>
        <taxon>Fungi</taxon>
        <taxon>Dikarya</taxon>
        <taxon>Basidiomycota</taxon>
        <taxon>Agaricomycotina</taxon>
        <taxon>Agaricomycetes</taxon>
        <taxon>Thelephorales</taxon>
        <taxon>Thelephoraceae</taxon>
        <taxon>Thelephora</taxon>
    </lineage>
</organism>
<comment type="caution">
    <text evidence="1">The sequence shown here is derived from an EMBL/GenBank/DDBJ whole genome shotgun (WGS) entry which is preliminary data.</text>
</comment>
<reference evidence="1" key="1">
    <citation type="submission" date="2019-10" db="EMBL/GenBank/DDBJ databases">
        <authorList>
            <consortium name="DOE Joint Genome Institute"/>
            <person name="Kuo A."/>
            <person name="Miyauchi S."/>
            <person name="Kiss E."/>
            <person name="Drula E."/>
            <person name="Kohler A."/>
            <person name="Sanchez-Garcia M."/>
            <person name="Andreopoulos B."/>
            <person name="Barry K.W."/>
            <person name="Bonito G."/>
            <person name="Buee M."/>
            <person name="Carver A."/>
            <person name="Chen C."/>
            <person name="Cichocki N."/>
            <person name="Clum A."/>
            <person name="Culley D."/>
            <person name="Crous P.W."/>
            <person name="Fauchery L."/>
            <person name="Girlanda M."/>
            <person name="Hayes R."/>
            <person name="Keri Z."/>
            <person name="Labutti K."/>
            <person name="Lipzen A."/>
            <person name="Lombard V."/>
            <person name="Magnuson J."/>
            <person name="Maillard F."/>
            <person name="Morin E."/>
            <person name="Murat C."/>
            <person name="Nolan M."/>
            <person name="Ohm R."/>
            <person name="Pangilinan J."/>
            <person name="Pereira M."/>
            <person name="Perotto S."/>
            <person name="Peter M."/>
            <person name="Riley R."/>
            <person name="Sitrit Y."/>
            <person name="Stielow B."/>
            <person name="Szollosi G."/>
            <person name="Zifcakova L."/>
            <person name="Stursova M."/>
            <person name="Spatafora J.W."/>
            <person name="Tedersoo L."/>
            <person name="Vaario L.-M."/>
            <person name="Yamada A."/>
            <person name="Yan M."/>
            <person name="Wang P."/>
            <person name="Xu J."/>
            <person name="Bruns T."/>
            <person name="Baldrian P."/>
            <person name="Vilgalys R."/>
            <person name="Henrissat B."/>
            <person name="Grigoriev I.V."/>
            <person name="Hibbett D."/>
            <person name="Nagy L.G."/>
            <person name="Martin F.M."/>
        </authorList>
    </citation>
    <scope>NUCLEOTIDE SEQUENCE</scope>
    <source>
        <strain evidence="1">P2</strain>
    </source>
</reference>
<evidence type="ECO:0000313" key="1">
    <source>
        <dbReference type="EMBL" id="KAF9644766.1"/>
    </source>
</evidence>
<gene>
    <name evidence="1" type="ORF">BDM02DRAFT_872739</name>
</gene>
<proteinExistence type="predicted"/>
<dbReference type="Proteomes" id="UP000886501">
    <property type="component" value="Unassembled WGS sequence"/>
</dbReference>
<name>A0ACB6Z541_THEGA</name>
<keyword evidence="2" id="KW-1185">Reference proteome</keyword>
<protein>
    <submittedName>
        <fullName evidence="1">Uncharacterized protein</fullName>
    </submittedName>
</protein>
<reference evidence="1" key="2">
    <citation type="journal article" date="2020" name="Nat. Commun.">
        <title>Large-scale genome sequencing of mycorrhizal fungi provides insights into the early evolution of symbiotic traits.</title>
        <authorList>
            <person name="Miyauchi S."/>
            <person name="Kiss E."/>
            <person name="Kuo A."/>
            <person name="Drula E."/>
            <person name="Kohler A."/>
            <person name="Sanchez-Garcia M."/>
            <person name="Morin E."/>
            <person name="Andreopoulos B."/>
            <person name="Barry K.W."/>
            <person name="Bonito G."/>
            <person name="Buee M."/>
            <person name="Carver A."/>
            <person name="Chen C."/>
            <person name="Cichocki N."/>
            <person name="Clum A."/>
            <person name="Culley D."/>
            <person name="Crous P.W."/>
            <person name="Fauchery L."/>
            <person name="Girlanda M."/>
            <person name="Hayes R.D."/>
            <person name="Keri Z."/>
            <person name="LaButti K."/>
            <person name="Lipzen A."/>
            <person name="Lombard V."/>
            <person name="Magnuson J."/>
            <person name="Maillard F."/>
            <person name="Murat C."/>
            <person name="Nolan M."/>
            <person name="Ohm R.A."/>
            <person name="Pangilinan J."/>
            <person name="Pereira M.F."/>
            <person name="Perotto S."/>
            <person name="Peter M."/>
            <person name="Pfister S."/>
            <person name="Riley R."/>
            <person name="Sitrit Y."/>
            <person name="Stielow J.B."/>
            <person name="Szollosi G."/>
            <person name="Zifcakova L."/>
            <person name="Stursova M."/>
            <person name="Spatafora J.W."/>
            <person name="Tedersoo L."/>
            <person name="Vaario L.M."/>
            <person name="Yamada A."/>
            <person name="Yan M."/>
            <person name="Wang P."/>
            <person name="Xu J."/>
            <person name="Bruns T."/>
            <person name="Baldrian P."/>
            <person name="Vilgalys R."/>
            <person name="Dunand C."/>
            <person name="Henrissat B."/>
            <person name="Grigoriev I.V."/>
            <person name="Hibbett D."/>
            <person name="Nagy L.G."/>
            <person name="Martin F.M."/>
        </authorList>
    </citation>
    <scope>NUCLEOTIDE SEQUENCE</scope>
    <source>
        <strain evidence="1">P2</strain>
    </source>
</reference>
<dbReference type="EMBL" id="MU118120">
    <property type="protein sequence ID" value="KAF9644766.1"/>
    <property type="molecule type" value="Genomic_DNA"/>
</dbReference>
<evidence type="ECO:0000313" key="2">
    <source>
        <dbReference type="Proteomes" id="UP000886501"/>
    </source>
</evidence>